<dbReference type="GO" id="GO:0004386">
    <property type="term" value="F:helicase activity"/>
    <property type="evidence" value="ECO:0007669"/>
    <property type="project" value="UniProtKB-KW"/>
</dbReference>
<dbReference type="EMBL" id="JAAGYU010001780">
    <property type="protein sequence ID" value="NEL80651.1"/>
    <property type="molecule type" value="Genomic_DNA"/>
</dbReference>
<sequence length="105" mass="11715">ARDAQRAHYAGKVPAEVVRAHFAAVLGESDTRAPLLTGGISFGRMVPMRLLPFRVICLLGMNDGDFPRRDPAAGLNRLTAELGTERRRHGDRSTREDDRFLFLQL</sequence>
<evidence type="ECO:0000256" key="4">
    <source>
        <dbReference type="ARBA" id="ARBA00022801"/>
    </source>
</evidence>
<keyword evidence="5" id="KW-0347">Helicase</keyword>
<proteinExistence type="predicted"/>
<evidence type="ECO:0000256" key="5">
    <source>
        <dbReference type="ARBA" id="ARBA00022806"/>
    </source>
</evidence>
<feature type="non-terminal residue" evidence="10">
    <location>
        <position position="105"/>
    </location>
</feature>
<feature type="non-terminal residue" evidence="10">
    <location>
        <position position="1"/>
    </location>
</feature>
<dbReference type="GO" id="GO:0004527">
    <property type="term" value="F:exonuclease activity"/>
    <property type="evidence" value="ECO:0007669"/>
    <property type="project" value="UniProtKB-KW"/>
</dbReference>
<evidence type="ECO:0000256" key="9">
    <source>
        <dbReference type="ARBA" id="ARBA00023204"/>
    </source>
</evidence>
<dbReference type="GO" id="GO:0003677">
    <property type="term" value="F:DNA binding"/>
    <property type="evidence" value="ECO:0007669"/>
    <property type="project" value="UniProtKB-KW"/>
</dbReference>
<keyword evidence="7" id="KW-0067">ATP-binding</keyword>
<protein>
    <submittedName>
        <fullName evidence="10">Uncharacterized protein</fullName>
    </submittedName>
</protein>
<keyword evidence="6" id="KW-0269">Exonuclease</keyword>
<name>A0A7X5N371_XANPE</name>
<evidence type="ECO:0000256" key="6">
    <source>
        <dbReference type="ARBA" id="ARBA00022839"/>
    </source>
</evidence>
<reference evidence="10 11" key="1">
    <citation type="submission" date="2019-11" db="EMBL/GenBank/DDBJ databases">
        <title>Genome-resolved metagenomics to study the prevalence of co-infection and intraspecific heterogeneity among plant pathogen metapopulations.</title>
        <authorList>
            <person name="Newberry E."/>
            <person name="Bhandari R."/>
            <person name="Kemble J."/>
            <person name="Sikora E."/>
            <person name="Potnis N."/>
        </authorList>
    </citation>
    <scope>NUCLEOTIDE SEQUENCE [LARGE SCALE GENOMIC DNA]</scope>
    <source>
        <strain evidence="10">Xp_Tom_Tuscaloosa_18b</strain>
    </source>
</reference>
<comment type="caution">
    <text evidence="10">The sequence shown here is derived from an EMBL/GenBank/DDBJ whole genome shotgun (WGS) entry which is preliminary data.</text>
</comment>
<dbReference type="GO" id="GO:0005524">
    <property type="term" value="F:ATP binding"/>
    <property type="evidence" value="ECO:0007669"/>
    <property type="project" value="UniProtKB-KW"/>
</dbReference>
<organism evidence="10 11">
    <name type="scientific">Xanthomonas perforans</name>
    <dbReference type="NCBI Taxonomy" id="442694"/>
    <lineage>
        <taxon>Bacteria</taxon>
        <taxon>Pseudomonadati</taxon>
        <taxon>Pseudomonadota</taxon>
        <taxon>Gammaproteobacteria</taxon>
        <taxon>Lysobacterales</taxon>
        <taxon>Lysobacteraceae</taxon>
        <taxon>Xanthomonas</taxon>
    </lineage>
</organism>
<evidence type="ECO:0000256" key="3">
    <source>
        <dbReference type="ARBA" id="ARBA00022763"/>
    </source>
</evidence>
<evidence type="ECO:0000256" key="1">
    <source>
        <dbReference type="ARBA" id="ARBA00022722"/>
    </source>
</evidence>
<keyword evidence="8" id="KW-0238">DNA-binding</keyword>
<dbReference type="PANTHER" id="PTHR30591">
    <property type="entry name" value="RECBCD ENZYME SUBUNIT RECC"/>
    <property type="match status" value="1"/>
</dbReference>
<accession>A0A7X5N371</accession>
<evidence type="ECO:0000256" key="8">
    <source>
        <dbReference type="ARBA" id="ARBA00023125"/>
    </source>
</evidence>
<evidence type="ECO:0000313" key="11">
    <source>
        <dbReference type="Proteomes" id="UP000471082"/>
    </source>
</evidence>
<dbReference type="PANTHER" id="PTHR30591:SF1">
    <property type="entry name" value="RECBCD ENZYME SUBUNIT RECC"/>
    <property type="match status" value="1"/>
</dbReference>
<evidence type="ECO:0000256" key="2">
    <source>
        <dbReference type="ARBA" id="ARBA00022741"/>
    </source>
</evidence>
<dbReference type="Gene3D" id="3.40.50.300">
    <property type="entry name" value="P-loop containing nucleotide triphosphate hydrolases"/>
    <property type="match status" value="1"/>
</dbReference>
<dbReference type="Proteomes" id="UP000471082">
    <property type="component" value="Unassembled WGS sequence"/>
</dbReference>
<evidence type="ECO:0000313" key="10">
    <source>
        <dbReference type="EMBL" id="NEL80651.1"/>
    </source>
</evidence>
<dbReference type="GO" id="GO:0006310">
    <property type="term" value="P:DNA recombination"/>
    <property type="evidence" value="ECO:0007669"/>
    <property type="project" value="TreeGrafter"/>
</dbReference>
<keyword evidence="3" id="KW-0227">DNA damage</keyword>
<evidence type="ECO:0000256" key="7">
    <source>
        <dbReference type="ARBA" id="ARBA00022840"/>
    </source>
</evidence>
<keyword evidence="2" id="KW-0547">Nucleotide-binding</keyword>
<dbReference type="AlphaFoldDB" id="A0A7X5N371"/>
<gene>
    <name evidence="10" type="ORF">G3W61_30875</name>
</gene>
<keyword evidence="1" id="KW-0540">Nuclease</keyword>
<keyword evidence="4" id="KW-0378">Hydrolase</keyword>
<keyword evidence="9" id="KW-0234">DNA repair</keyword>
<dbReference type="GO" id="GO:0006281">
    <property type="term" value="P:DNA repair"/>
    <property type="evidence" value="ECO:0007669"/>
    <property type="project" value="UniProtKB-KW"/>
</dbReference>
<dbReference type="SUPFAM" id="SSF52540">
    <property type="entry name" value="P-loop containing nucleoside triphosphate hydrolases"/>
    <property type="match status" value="1"/>
</dbReference>
<dbReference type="InterPro" id="IPR027417">
    <property type="entry name" value="P-loop_NTPase"/>
</dbReference>